<name>A0A239LGP1_9BURK</name>
<evidence type="ECO:0000256" key="1">
    <source>
        <dbReference type="SAM" id="Phobius"/>
    </source>
</evidence>
<accession>A0A239LGP1</accession>
<feature type="transmembrane region" description="Helical" evidence="1">
    <location>
        <begin position="35"/>
        <end position="60"/>
    </location>
</feature>
<reference evidence="2 3" key="1">
    <citation type="submission" date="2017-06" db="EMBL/GenBank/DDBJ databases">
        <authorList>
            <person name="Kim H.J."/>
            <person name="Triplett B.A."/>
        </authorList>
    </citation>
    <scope>NUCLEOTIDE SEQUENCE [LARGE SCALE GENOMIC DNA]</scope>
    <source>
        <strain evidence="2 3">U15</strain>
    </source>
</reference>
<dbReference type="Proteomes" id="UP000198284">
    <property type="component" value="Unassembled WGS sequence"/>
</dbReference>
<proteinExistence type="predicted"/>
<organism evidence="2 3">
    <name type="scientific">Noviherbaspirillum humi</name>
    <dbReference type="NCBI Taxonomy" id="1688639"/>
    <lineage>
        <taxon>Bacteria</taxon>
        <taxon>Pseudomonadati</taxon>
        <taxon>Pseudomonadota</taxon>
        <taxon>Betaproteobacteria</taxon>
        <taxon>Burkholderiales</taxon>
        <taxon>Oxalobacteraceae</taxon>
        <taxon>Noviherbaspirillum</taxon>
    </lineage>
</organism>
<keyword evidence="3" id="KW-1185">Reference proteome</keyword>
<keyword evidence="1" id="KW-0812">Transmembrane</keyword>
<protein>
    <submittedName>
        <fullName evidence="2">Uncharacterized protein</fullName>
    </submittedName>
</protein>
<keyword evidence="1" id="KW-1133">Transmembrane helix</keyword>
<sequence>MDKHIDNGLPVTLPTDPKRGVVSSLLIAGTYVTGLLGLIPALLILLVLGGVSFVGVRFLWQFAHLLAS</sequence>
<evidence type="ECO:0000313" key="2">
    <source>
        <dbReference type="EMBL" id="SNT29003.1"/>
    </source>
</evidence>
<keyword evidence="1" id="KW-0472">Membrane</keyword>
<gene>
    <name evidence="2" type="ORF">SAMN06265795_12244</name>
</gene>
<dbReference type="RefSeq" id="WP_089401427.1">
    <property type="nucleotide sequence ID" value="NZ_FZOT01000022.1"/>
</dbReference>
<dbReference type="EMBL" id="FZOT01000022">
    <property type="protein sequence ID" value="SNT29003.1"/>
    <property type="molecule type" value="Genomic_DNA"/>
</dbReference>
<evidence type="ECO:0000313" key="3">
    <source>
        <dbReference type="Proteomes" id="UP000198284"/>
    </source>
</evidence>
<dbReference type="AlphaFoldDB" id="A0A239LGP1"/>